<protein>
    <submittedName>
        <fullName evidence="4">Inositol 2-dehydrogenase</fullName>
        <ecNumber evidence="4">1.1.1.18</ecNumber>
    </submittedName>
</protein>
<dbReference type="PANTHER" id="PTHR43818:SF12">
    <property type="entry name" value="NADH-DEPENDENT DEHYDROGENASE-RELATED"/>
    <property type="match status" value="1"/>
</dbReference>
<dbReference type="GO" id="GO:0050112">
    <property type="term" value="F:inositol 2-dehydrogenase (NAD+) activity"/>
    <property type="evidence" value="ECO:0007669"/>
    <property type="project" value="UniProtKB-EC"/>
</dbReference>
<evidence type="ECO:0000256" key="1">
    <source>
        <dbReference type="SAM" id="SignalP"/>
    </source>
</evidence>
<dbReference type="Gene3D" id="3.30.360.10">
    <property type="entry name" value="Dihydrodipicolinate Reductase, domain 2"/>
    <property type="match status" value="1"/>
</dbReference>
<dbReference type="Pfam" id="PF02894">
    <property type="entry name" value="GFO_IDH_MocA_C"/>
    <property type="match status" value="1"/>
</dbReference>
<accession>A0A518CY79</accession>
<dbReference type="SUPFAM" id="SSF55347">
    <property type="entry name" value="Glyceraldehyde-3-phosphate dehydrogenase-like, C-terminal domain"/>
    <property type="match status" value="1"/>
</dbReference>
<dbReference type="GO" id="GO:0000166">
    <property type="term" value="F:nucleotide binding"/>
    <property type="evidence" value="ECO:0007669"/>
    <property type="project" value="InterPro"/>
</dbReference>
<feature type="domain" description="Gfo/Idh/MocA-like oxidoreductase C-terminal" evidence="3">
    <location>
        <begin position="200"/>
        <end position="400"/>
    </location>
</feature>
<dbReference type="InterPro" id="IPR036291">
    <property type="entry name" value="NAD(P)-bd_dom_sf"/>
</dbReference>
<sequence precursor="true">MLDAQRRLFLQRSLAGAAALSLMPSALAGPYVPPRAVRVALAGCGRQGRDLLKELANFENVTVVAVCDPVESRRSSGARRAGEVNAYDSIDALLAGEADLDAVFVASSTHTHRAIVEACAARGLAIYCEAPLAHTVEDARAIAAAAAGSAGVFQSGLLGRVNPIYKLANKFFRSGSIRSAVALRAQWNKKTSWRASGGNAALLDWKLDPKVSLGLAGEVGTHQLDALSWFVRRAPLSVRGHGTIALHDDGRELADTIHLDVDFGEGLRLGYEASLANSFEGTYEVIRGSMGTMKLAWTAGWLFKEADAETQGWEVYANRQQFHDEEGITLIADATKLAAQDKLKDGVGLPYPPLYYGIETFLKSVTEGADVACTANEGLASTLAGIAAAQAVRSGEEVKVEEV</sequence>
<dbReference type="Gene3D" id="3.40.50.720">
    <property type="entry name" value="NAD(P)-binding Rossmann-like Domain"/>
    <property type="match status" value="1"/>
</dbReference>
<dbReference type="SUPFAM" id="SSF51735">
    <property type="entry name" value="NAD(P)-binding Rossmann-fold domains"/>
    <property type="match status" value="1"/>
</dbReference>
<evidence type="ECO:0000259" key="3">
    <source>
        <dbReference type="Pfam" id="PF02894"/>
    </source>
</evidence>
<keyword evidence="5" id="KW-1185">Reference proteome</keyword>
<dbReference type="Pfam" id="PF01408">
    <property type="entry name" value="GFO_IDH_MocA"/>
    <property type="match status" value="1"/>
</dbReference>
<dbReference type="PROSITE" id="PS51318">
    <property type="entry name" value="TAT"/>
    <property type="match status" value="1"/>
</dbReference>
<feature type="chain" id="PRO_5022052833" evidence="1">
    <location>
        <begin position="29"/>
        <end position="403"/>
    </location>
</feature>
<reference evidence="4 5" key="1">
    <citation type="submission" date="2019-02" db="EMBL/GenBank/DDBJ databases">
        <title>Deep-cultivation of Planctomycetes and their phenomic and genomic characterization uncovers novel biology.</title>
        <authorList>
            <person name="Wiegand S."/>
            <person name="Jogler M."/>
            <person name="Boedeker C."/>
            <person name="Pinto D."/>
            <person name="Vollmers J."/>
            <person name="Rivas-Marin E."/>
            <person name="Kohn T."/>
            <person name="Peeters S.H."/>
            <person name="Heuer A."/>
            <person name="Rast P."/>
            <person name="Oberbeckmann S."/>
            <person name="Bunk B."/>
            <person name="Jeske O."/>
            <person name="Meyerdierks A."/>
            <person name="Storesund J.E."/>
            <person name="Kallscheuer N."/>
            <person name="Luecker S."/>
            <person name="Lage O.M."/>
            <person name="Pohl T."/>
            <person name="Merkel B.J."/>
            <person name="Hornburger P."/>
            <person name="Mueller R.-W."/>
            <person name="Bruemmer F."/>
            <person name="Labrenz M."/>
            <person name="Spormann A.M."/>
            <person name="Op den Camp H."/>
            <person name="Overmann J."/>
            <person name="Amann R."/>
            <person name="Jetten M.S.M."/>
            <person name="Mascher T."/>
            <person name="Medema M.H."/>
            <person name="Devos D.P."/>
            <person name="Kaster A.-K."/>
            <person name="Ovreas L."/>
            <person name="Rohde M."/>
            <person name="Galperin M.Y."/>
            <person name="Jogler C."/>
        </authorList>
    </citation>
    <scope>NUCLEOTIDE SEQUENCE [LARGE SCALE GENOMIC DNA]</scope>
    <source>
        <strain evidence="4 5">Pla163</strain>
    </source>
</reference>
<dbReference type="AlphaFoldDB" id="A0A518CY79"/>
<gene>
    <name evidence="4" type="primary">iolG_2</name>
    <name evidence="4" type="ORF">Pla163_12610</name>
</gene>
<dbReference type="EMBL" id="CP036290">
    <property type="protein sequence ID" value="QDU84156.1"/>
    <property type="molecule type" value="Genomic_DNA"/>
</dbReference>
<dbReference type="RefSeq" id="WP_419186374.1">
    <property type="nucleotide sequence ID" value="NZ_CP036290.1"/>
</dbReference>
<name>A0A518CY79_9BACT</name>
<dbReference type="InterPro" id="IPR004104">
    <property type="entry name" value="Gfo/Idh/MocA-like_OxRdtase_C"/>
</dbReference>
<organism evidence="4 5">
    <name type="scientific">Rohdeia mirabilis</name>
    <dbReference type="NCBI Taxonomy" id="2528008"/>
    <lineage>
        <taxon>Bacteria</taxon>
        <taxon>Pseudomonadati</taxon>
        <taxon>Planctomycetota</taxon>
        <taxon>Planctomycetia</taxon>
        <taxon>Planctomycetia incertae sedis</taxon>
        <taxon>Rohdeia</taxon>
    </lineage>
</organism>
<evidence type="ECO:0000313" key="5">
    <source>
        <dbReference type="Proteomes" id="UP000319342"/>
    </source>
</evidence>
<proteinExistence type="predicted"/>
<dbReference type="InterPro" id="IPR006311">
    <property type="entry name" value="TAT_signal"/>
</dbReference>
<dbReference type="PANTHER" id="PTHR43818">
    <property type="entry name" value="BCDNA.GH03377"/>
    <property type="match status" value="1"/>
</dbReference>
<dbReference type="InterPro" id="IPR000683">
    <property type="entry name" value="Gfo/Idh/MocA-like_OxRdtase_N"/>
</dbReference>
<dbReference type="EC" id="1.1.1.18" evidence="4"/>
<dbReference type="InterPro" id="IPR050463">
    <property type="entry name" value="Gfo/Idh/MocA_oxidrdct_glycsds"/>
</dbReference>
<dbReference type="Proteomes" id="UP000319342">
    <property type="component" value="Chromosome"/>
</dbReference>
<keyword evidence="4" id="KW-0560">Oxidoreductase</keyword>
<feature type="domain" description="Gfo/Idh/MocA-like oxidoreductase N-terminal" evidence="2">
    <location>
        <begin position="37"/>
        <end position="154"/>
    </location>
</feature>
<keyword evidence="1" id="KW-0732">Signal</keyword>
<evidence type="ECO:0000259" key="2">
    <source>
        <dbReference type="Pfam" id="PF01408"/>
    </source>
</evidence>
<feature type="signal peptide" evidence="1">
    <location>
        <begin position="1"/>
        <end position="28"/>
    </location>
</feature>
<evidence type="ECO:0000313" key="4">
    <source>
        <dbReference type="EMBL" id="QDU84156.1"/>
    </source>
</evidence>